<evidence type="ECO:0000256" key="1">
    <source>
        <dbReference type="SAM" id="Phobius"/>
    </source>
</evidence>
<proteinExistence type="predicted"/>
<name>A0A160MBR2_9BACI</name>
<keyword evidence="1" id="KW-0472">Membrane</keyword>
<sequence length="359" mass="40110">MADLNQEVKKVLKAAWTKESVFTEEEKQRVRNRIGTSAVKNRKKDYVPKLLSAAAAAGFVILIGGIAGIQTDVLNKQNGQETAIADKGFYPGLADGAMLNNWKLNSFEKDSYGHLSAAFTGKAEVTGTLDFQEEIVYFLPDHDSLKVLPLMDGKNIKITFNETDQEKLKKVFGVTEPITEENASLIIGGYRAGEGSVHQAEVLEVATPKDPQVEAVPFQLSLNNNTELVLREPLNHVFKEFSLRGTDEILRGLSPAEVFQLYLFAEEIEDYYTQYALFNHDQDIGKPFPTLNHYLDAINESSSMPEEQTLLHRVKNARLEEVIIDDSSAYISISEEDGFGFGLSKNSEGIWKVNWMPIQ</sequence>
<dbReference type="eggNOG" id="ENOG5033KTY">
    <property type="taxonomic scope" value="Bacteria"/>
</dbReference>
<feature type="transmembrane region" description="Helical" evidence="1">
    <location>
        <begin position="50"/>
        <end position="69"/>
    </location>
</feature>
<dbReference type="STRING" id="1196031.A361_13385"/>
<dbReference type="RefSeq" id="WP_019379788.1">
    <property type="nucleotide sequence ID" value="NZ_CP015506.1"/>
</dbReference>
<keyword evidence="1" id="KW-0812">Transmembrane</keyword>
<reference evidence="2 3" key="1">
    <citation type="submission" date="2016-04" db="EMBL/GenBank/DDBJ databases">
        <title>Complete genome sequence of Bacillus oceanisediminis strain 2691.</title>
        <authorList>
            <person name="Jeong H."/>
            <person name="Kim H.J."/>
            <person name="Lee D.-W."/>
        </authorList>
    </citation>
    <scope>NUCLEOTIDE SEQUENCE [LARGE SCALE GENOMIC DNA]</scope>
    <source>
        <strain evidence="2 3">2691</strain>
    </source>
</reference>
<keyword evidence="1" id="KW-1133">Transmembrane helix</keyword>
<accession>A0A160MBR2</accession>
<evidence type="ECO:0000313" key="3">
    <source>
        <dbReference type="Proteomes" id="UP000077856"/>
    </source>
</evidence>
<dbReference type="EMBL" id="CP015506">
    <property type="protein sequence ID" value="AND40094.1"/>
    <property type="molecule type" value="Genomic_DNA"/>
</dbReference>
<gene>
    <name evidence="2" type="ORF">A361_13385</name>
</gene>
<dbReference type="AlphaFoldDB" id="A0A160MBR2"/>
<protein>
    <submittedName>
        <fullName evidence="2">Uncharacterized protein</fullName>
    </submittedName>
</protein>
<dbReference type="Proteomes" id="UP000077856">
    <property type="component" value="Chromosome"/>
</dbReference>
<dbReference type="KEGG" id="bon:A361_13385"/>
<organism evidence="2 3">
    <name type="scientific">Cytobacillus oceanisediminis 2691</name>
    <dbReference type="NCBI Taxonomy" id="1196031"/>
    <lineage>
        <taxon>Bacteria</taxon>
        <taxon>Bacillati</taxon>
        <taxon>Bacillota</taxon>
        <taxon>Bacilli</taxon>
        <taxon>Bacillales</taxon>
        <taxon>Bacillaceae</taxon>
        <taxon>Cytobacillus</taxon>
    </lineage>
</organism>
<evidence type="ECO:0000313" key="2">
    <source>
        <dbReference type="EMBL" id="AND40094.1"/>
    </source>
</evidence>